<dbReference type="RefSeq" id="WP_015440281.1">
    <property type="nucleotide sequence ID" value="NC_020520.1"/>
</dbReference>
<feature type="transmembrane region" description="Helical" evidence="2">
    <location>
        <begin position="208"/>
        <end position="229"/>
    </location>
</feature>
<feature type="transmembrane region" description="Helical" evidence="2">
    <location>
        <begin position="170"/>
        <end position="187"/>
    </location>
</feature>
<feature type="compositionally biased region" description="Acidic residues" evidence="1">
    <location>
        <begin position="284"/>
        <end position="302"/>
    </location>
</feature>
<reference evidence="3 4" key="1">
    <citation type="journal article" date="2013" name="Int. J. Syst. Evol. Microbiol.">
        <title>Ilumatobacter nonamiense sp. nov. and Ilumatobacter coccineum sp. nov., isolated from seashore sand.</title>
        <authorList>
            <person name="Matsumoto A."/>
            <person name="Kasai H."/>
            <person name="Matsuo Y."/>
            <person name="Shizuri Y."/>
            <person name="Ichikawa N."/>
            <person name="Fujita N."/>
            <person name="Omura S."/>
            <person name="Takahashi Y."/>
        </authorList>
    </citation>
    <scope>NUCLEOTIDE SEQUENCE [LARGE SCALE GENOMIC DNA]</scope>
    <source>
        <strain evidence="4">NBRC 103263 / KCTC 29153 / YM16-304</strain>
    </source>
</reference>
<organism evidence="3 4">
    <name type="scientific">Ilumatobacter coccineus (strain NBRC 103263 / KCTC 29153 / YM16-304)</name>
    <dbReference type="NCBI Taxonomy" id="1313172"/>
    <lineage>
        <taxon>Bacteria</taxon>
        <taxon>Bacillati</taxon>
        <taxon>Actinomycetota</taxon>
        <taxon>Acidimicrobiia</taxon>
        <taxon>Acidimicrobiales</taxon>
        <taxon>Ilumatobacteraceae</taxon>
        <taxon>Ilumatobacter</taxon>
    </lineage>
</organism>
<sequence length="302" mass="32113">MHPSSATASASRLRSGGGTRLMGALAVCAALVMSACGGSTDEVLEIDATIDDIHLDDADASNPLPLSTEESQLSMTMTNTSDTTQAVRYLRLEGEMLGLTFLTYTTRIAVELGPGETREVRVPLDFFDIDSQAHGYLRSKLALYAPGDDRQLLATTDFAVDVRGSVTSTMALFALLLFFVTAGSIFLNLQGLARRTLPPNRFRRGLRFAISGLGVGMLLTVAFSVLRIFPLPSVAWWPLLIIPTAVAFAAGYAAPGAGDDLDEEELDDLRELDETLAAVAAATDADDATDDDADTGLDDTTV</sequence>
<dbReference type="Proteomes" id="UP000011863">
    <property type="component" value="Chromosome"/>
</dbReference>
<keyword evidence="2" id="KW-0812">Transmembrane</keyword>
<feature type="transmembrane region" description="Helical" evidence="2">
    <location>
        <begin position="235"/>
        <end position="254"/>
    </location>
</feature>
<feature type="region of interest" description="Disordered" evidence="1">
    <location>
        <begin position="280"/>
        <end position="302"/>
    </location>
</feature>
<dbReference type="KEGG" id="aym:YM304_07190"/>
<keyword evidence="2" id="KW-0472">Membrane</keyword>
<evidence type="ECO:0000256" key="2">
    <source>
        <dbReference type="SAM" id="Phobius"/>
    </source>
</evidence>
<evidence type="ECO:0000256" key="1">
    <source>
        <dbReference type="SAM" id="MobiDB-lite"/>
    </source>
</evidence>
<evidence type="ECO:0000313" key="4">
    <source>
        <dbReference type="Proteomes" id="UP000011863"/>
    </source>
</evidence>
<dbReference type="AlphaFoldDB" id="A0A6C7E2N8"/>
<gene>
    <name evidence="3" type="ORF">YM304_07190</name>
</gene>
<evidence type="ECO:0000313" key="3">
    <source>
        <dbReference type="EMBL" id="BAN01033.1"/>
    </source>
</evidence>
<keyword evidence="4" id="KW-1185">Reference proteome</keyword>
<proteinExistence type="predicted"/>
<accession>A0A6C7E2N8</accession>
<protein>
    <submittedName>
        <fullName evidence="3">Uncharacterized protein</fullName>
    </submittedName>
</protein>
<name>A0A6C7E2N8_ILUCY</name>
<dbReference type="EMBL" id="AP012057">
    <property type="protein sequence ID" value="BAN01033.1"/>
    <property type="molecule type" value="Genomic_DNA"/>
</dbReference>
<keyword evidence="2" id="KW-1133">Transmembrane helix</keyword>